<reference evidence="1 2" key="1">
    <citation type="submission" date="2021-01" db="EMBL/GenBank/DDBJ databases">
        <title>Whole genome shotgun sequence of Microbispora corallina NBRC 16416.</title>
        <authorList>
            <person name="Komaki H."/>
            <person name="Tamura T."/>
        </authorList>
    </citation>
    <scope>NUCLEOTIDE SEQUENCE [LARGE SCALE GENOMIC DNA]</scope>
    <source>
        <strain evidence="1 2">NBRC 16416</strain>
    </source>
</reference>
<dbReference type="EMBL" id="BOOC01000017">
    <property type="protein sequence ID" value="GIH40914.1"/>
    <property type="molecule type" value="Genomic_DNA"/>
</dbReference>
<evidence type="ECO:0000313" key="1">
    <source>
        <dbReference type="EMBL" id="GIH40914.1"/>
    </source>
</evidence>
<dbReference type="Proteomes" id="UP000603904">
    <property type="component" value="Unassembled WGS sequence"/>
</dbReference>
<proteinExistence type="predicted"/>
<evidence type="ECO:0000313" key="2">
    <source>
        <dbReference type="Proteomes" id="UP000603904"/>
    </source>
</evidence>
<organism evidence="1 2">
    <name type="scientific">Microbispora corallina</name>
    <dbReference type="NCBI Taxonomy" id="83302"/>
    <lineage>
        <taxon>Bacteria</taxon>
        <taxon>Bacillati</taxon>
        <taxon>Actinomycetota</taxon>
        <taxon>Actinomycetes</taxon>
        <taxon>Streptosporangiales</taxon>
        <taxon>Streptosporangiaceae</taxon>
        <taxon>Microbispora</taxon>
    </lineage>
</organism>
<gene>
    <name evidence="1" type="ORF">Mco01_39140</name>
</gene>
<dbReference type="InterPro" id="IPR035069">
    <property type="entry name" value="TTHA1013/TTHA0281-like"/>
</dbReference>
<dbReference type="SUPFAM" id="SSF143100">
    <property type="entry name" value="TTHA1013/TTHA0281-like"/>
    <property type="match status" value="1"/>
</dbReference>
<accession>A0ABQ4G1H2</accession>
<comment type="caution">
    <text evidence="1">The sequence shown here is derived from an EMBL/GenBank/DDBJ whole genome shotgun (WGS) entry which is preliminary data.</text>
</comment>
<protein>
    <submittedName>
        <fullName evidence="1">Uncharacterized protein</fullName>
    </submittedName>
</protein>
<keyword evidence="2" id="KW-1185">Reference proteome</keyword>
<name>A0ABQ4G1H2_9ACTN</name>
<sequence>MAGERFIYIGDEDLRGVVPGPDRPWIRRRNVTHMGRTVKMTATVSKAGDHLYCARCVQVEMACEGRTVDEALGRLRRALERHFQDRPLPPLPPEEPMVVPIEIRVPV</sequence>